<reference evidence="1 2" key="1">
    <citation type="submission" date="2019-07" db="EMBL/GenBank/DDBJ databases">
        <title>Draft genome assembly of a fouling barnacle, Amphibalanus amphitrite (Darwin, 1854): The first reference genome for Thecostraca.</title>
        <authorList>
            <person name="Kim W."/>
        </authorList>
    </citation>
    <scope>NUCLEOTIDE SEQUENCE [LARGE SCALE GENOMIC DNA]</scope>
    <source>
        <strain evidence="1">SNU_AA5</strain>
        <tissue evidence="1">Soma without cirri and trophi</tissue>
    </source>
</reference>
<accession>A0A6A4XCV7</accession>
<gene>
    <name evidence="1" type="ORF">FJT64_017114</name>
</gene>
<dbReference type="Proteomes" id="UP000440578">
    <property type="component" value="Unassembled WGS sequence"/>
</dbReference>
<comment type="caution">
    <text evidence="1">The sequence shown here is derived from an EMBL/GenBank/DDBJ whole genome shotgun (WGS) entry which is preliminary data.</text>
</comment>
<dbReference type="OrthoDB" id="6362170at2759"/>
<protein>
    <submittedName>
        <fullName evidence="1">Uncharacterized protein</fullName>
    </submittedName>
</protein>
<evidence type="ECO:0000313" key="2">
    <source>
        <dbReference type="Proteomes" id="UP000440578"/>
    </source>
</evidence>
<dbReference type="AlphaFoldDB" id="A0A6A4XCV7"/>
<dbReference type="EMBL" id="VIIS01000190">
    <property type="protein sequence ID" value="KAF0312122.1"/>
    <property type="molecule type" value="Genomic_DNA"/>
</dbReference>
<proteinExistence type="predicted"/>
<keyword evidence="2" id="KW-1185">Reference proteome</keyword>
<sequence>MSLSNLHVQTLSGCTDLGLVRLAPERIVSPLLSRPPLPAHWRQSHVSAASFADNQRSASLLPSPRPSPLLLVAARLPAAAAGARRAYHTSEQRGFKTRRTVEAERARAPSISDRLRDGLLLSGNRSRPAEAGPLSAADLAAVSVLDQHGGATSKLKGELGVKGVVWLNLTCFPAVYSDMVQAS</sequence>
<evidence type="ECO:0000313" key="1">
    <source>
        <dbReference type="EMBL" id="KAF0312122.1"/>
    </source>
</evidence>
<name>A0A6A4XCV7_AMPAM</name>
<organism evidence="1 2">
    <name type="scientific">Amphibalanus amphitrite</name>
    <name type="common">Striped barnacle</name>
    <name type="synonym">Balanus amphitrite</name>
    <dbReference type="NCBI Taxonomy" id="1232801"/>
    <lineage>
        <taxon>Eukaryota</taxon>
        <taxon>Metazoa</taxon>
        <taxon>Ecdysozoa</taxon>
        <taxon>Arthropoda</taxon>
        <taxon>Crustacea</taxon>
        <taxon>Multicrustacea</taxon>
        <taxon>Cirripedia</taxon>
        <taxon>Thoracica</taxon>
        <taxon>Thoracicalcarea</taxon>
        <taxon>Balanomorpha</taxon>
        <taxon>Balanoidea</taxon>
        <taxon>Balanidae</taxon>
        <taxon>Amphibalaninae</taxon>
        <taxon>Amphibalanus</taxon>
    </lineage>
</organism>